<feature type="region of interest" description="Disordered" evidence="1">
    <location>
        <begin position="1"/>
        <end position="33"/>
    </location>
</feature>
<comment type="caution">
    <text evidence="2">The sequence shown here is derived from an EMBL/GenBank/DDBJ whole genome shotgun (WGS) entry which is preliminary data.</text>
</comment>
<keyword evidence="3" id="KW-1185">Reference proteome</keyword>
<dbReference type="EMBL" id="LWDX02013223">
    <property type="protein sequence ID" value="OEL35110.1"/>
    <property type="molecule type" value="Genomic_DNA"/>
</dbReference>
<proteinExistence type="predicted"/>
<dbReference type="AlphaFoldDB" id="A0A1E5WCZ2"/>
<evidence type="ECO:0000313" key="3">
    <source>
        <dbReference type="Proteomes" id="UP000095767"/>
    </source>
</evidence>
<reference evidence="2 3" key="1">
    <citation type="submission" date="2016-09" db="EMBL/GenBank/DDBJ databases">
        <title>The draft genome of Dichanthelium oligosanthes: A C3 panicoid grass species.</title>
        <authorList>
            <person name="Studer A.J."/>
            <person name="Schnable J.C."/>
            <person name="Brutnell T.P."/>
        </authorList>
    </citation>
    <scope>NUCLEOTIDE SEQUENCE [LARGE SCALE GENOMIC DNA]</scope>
    <source>
        <strain evidence="3">cv. Kellogg 1175</strain>
        <tissue evidence="2">Leaf</tissue>
    </source>
</reference>
<evidence type="ECO:0000313" key="2">
    <source>
        <dbReference type="EMBL" id="OEL35110.1"/>
    </source>
</evidence>
<organism evidence="2 3">
    <name type="scientific">Dichanthelium oligosanthes</name>
    <dbReference type="NCBI Taxonomy" id="888268"/>
    <lineage>
        <taxon>Eukaryota</taxon>
        <taxon>Viridiplantae</taxon>
        <taxon>Streptophyta</taxon>
        <taxon>Embryophyta</taxon>
        <taxon>Tracheophyta</taxon>
        <taxon>Spermatophyta</taxon>
        <taxon>Magnoliopsida</taxon>
        <taxon>Liliopsida</taxon>
        <taxon>Poales</taxon>
        <taxon>Poaceae</taxon>
        <taxon>PACMAD clade</taxon>
        <taxon>Panicoideae</taxon>
        <taxon>Panicodae</taxon>
        <taxon>Paniceae</taxon>
        <taxon>Dichantheliinae</taxon>
        <taxon>Dichanthelium</taxon>
    </lineage>
</organism>
<accession>A0A1E5WCZ2</accession>
<gene>
    <name evidence="2" type="ORF">BAE44_0003863</name>
</gene>
<name>A0A1E5WCZ2_9POAL</name>
<dbReference type="Proteomes" id="UP000095767">
    <property type="component" value="Unassembled WGS sequence"/>
</dbReference>
<protein>
    <submittedName>
        <fullName evidence="2">Uncharacterized protein</fullName>
    </submittedName>
</protein>
<evidence type="ECO:0000256" key="1">
    <source>
        <dbReference type="SAM" id="MobiDB-lite"/>
    </source>
</evidence>
<sequence>MRWTGGVRSRRRQAGTVAVHGAEGRQPRRTRSRGVFRAKWARWWWWSNWRAKTPSTTPTNTHPRSPSPSTAFSLPAFVVLALAEKMADGVDEFDAGEVVVQGQTHVEGAVKNQEDDVDDEDRRRYEARRRHPTFGSISP</sequence>
<feature type="region of interest" description="Disordered" evidence="1">
    <location>
        <begin position="104"/>
        <end position="139"/>
    </location>
</feature>